<evidence type="ECO:0000256" key="17">
    <source>
        <dbReference type="ARBA" id="ARBA00029442"/>
    </source>
</evidence>
<keyword evidence="7" id="KW-0597">Phosphoprotein</keyword>
<dbReference type="SUPFAM" id="SSF57850">
    <property type="entry name" value="RING/U-box"/>
    <property type="match status" value="2"/>
</dbReference>
<dbReference type="CDD" id="cd20340">
    <property type="entry name" value="BRcat_RBR_parkin"/>
    <property type="match status" value="1"/>
</dbReference>
<evidence type="ECO:0000256" key="13">
    <source>
        <dbReference type="ARBA" id="ARBA00022833"/>
    </source>
</evidence>
<keyword evidence="23" id="KW-1185">Reference proteome</keyword>
<dbReference type="SUPFAM" id="SSF54236">
    <property type="entry name" value="Ubiquitin-like"/>
    <property type="match status" value="1"/>
</dbReference>
<keyword evidence="9 19" id="KW-0479">Metal-binding</keyword>
<evidence type="ECO:0000256" key="20">
    <source>
        <dbReference type="PIRSR" id="PIRSR037880-1"/>
    </source>
</evidence>
<dbReference type="CDD" id="cd17039">
    <property type="entry name" value="Ubl_ubiquitin_like"/>
    <property type="match status" value="1"/>
</dbReference>
<protein>
    <recommendedName>
        <fullName evidence="18 19">E3 ubiquitin-protein ligase parkin</fullName>
        <ecNumber evidence="5 19">2.3.2.31</ecNumber>
    </recommendedName>
</protein>
<dbReference type="CDD" id="cd20357">
    <property type="entry name" value="Rcat_RBR_parkin"/>
    <property type="match status" value="1"/>
</dbReference>
<evidence type="ECO:0000256" key="10">
    <source>
        <dbReference type="ARBA" id="ARBA00022737"/>
    </source>
</evidence>
<dbReference type="GO" id="GO:0008270">
    <property type="term" value="F:zinc ion binding"/>
    <property type="evidence" value="ECO:0007669"/>
    <property type="project" value="UniProtKB-KW"/>
</dbReference>
<dbReference type="Pfam" id="PF17976">
    <property type="entry name" value="zf-RING_12"/>
    <property type="match status" value="1"/>
</dbReference>
<evidence type="ECO:0000256" key="1">
    <source>
        <dbReference type="ARBA" id="ARBA00001798"/>
    </source>
</evidence>
<organism evidence="23 24">
    <name type="scientific">Crassostrea virginica</name>
    <name type="common">Eastern oyster</name>
    <dbReference type="NCBI Taxonomy" id="6565"/>
    <lineage>
        <taxon>Eukaryota</taxon>
        <taxon>Metazoa</taxon>
        <taxon>Spiralia</taxon>
        <taxon>Lophotrochozoa</taxon>
        <taxon>Mollusca</taxon>
        <taxon>Bivalvia</taxon>
        <taxon>Autobranchia</taxon>
        <taxon>Pteriomorphia</taxon>
        <taxon>Ostreida</taxon>
        <taxon>Ostreoidea</taxon>
        <taxon>Ostreidae</taxon>
        <taxon>Crassostrea</taxon>
    </lineage>
</organism>
<comment type="catalytic activity">
    <reaction evidence="1 19">
        <text>[E2 ubiquitin-conjugating enzyme]-S-ubiquitinyl-L-cysteine + [acceptor protein]-L-lysine = [E2 ubiquitin-conjugating enzyme]-L-cysteine + [acceptor protein]-N(6)-ubiquitinyl-L-lysine.</text>
        <dbReference type="EC" id="2.3.2.31"/>
    </reaction>
</comment>
<evidence type="ECO:0000259" key="21">
    <source>
        <dbReference type="PROSITE" id="PS50053"/>
    </source>
</evidence>
<dbReference type="GO" id="GO:0009893">
    <property type="term" value="P:positive regulation of metabolic process"/>
    <property type="evidence" value="ECO:0007669"/>
    <property type="project" value="UniProtKB-ARBA"/>
</dbReference>
<evidence type="ECO:0000259" key="22">
    <source>
        <dbReference type="PROSITE" id="PS51873"/>
    </source>
</evidence>
<keyword evidence="12 19" id="KW-0833">Ubl conjugation pathway</keyword>
<dbReference type="Pfam" id="PF22605">
    <property type="entry name" value="IBR_2"/>
    <property type="match status" value="1"/>
</dbReference>
<dbReference type="RefSeq" id="XP_022293516.1">
    <property type="nucleotide sequence ID" value="XM_022437808.1"/>
</dbReference>
<dbReference type="InterPro" id="IPR054694">
    <property type="entry name" value="Parkin-like_IBR"/>
</dbReference>
<proteinExistence type="inferred from homology"/>
<dbReference type="Proteomes" id="UP000694844">
    <property type="component" value="Chromosome 7"/>
</dbReference>
<dbReference type="GO" id="GO:0016567">
    <property type="term" value="P:protein ubiquitination"/>
    <property type="evidence" value="ECO:0007669"/>
    <property type="project" value="UniProtKB-UniRule"/>
</dbReference>
<dbReference type="GO" id="GO:0005739">
    <property type="term" value="C:mitochondrion"/>
    <property type="evidence" value="ECO:0007669"/>
    <property type="project" value="UniProtKB-SubCell"/>
</dbReference>
<evidence type="ECO:0000256" key="9">
    <source>
        <dbReference type="ARBA" id="ARBA00022723"/>
    </source>
</evidence>
<dbReference type="InterPro" id="IPR047534">
    <property type="entry name" value="BRcat_RBR_parkin"/>
</dbReference>
<keyword evidence="16 19" id="KW-0496">Mitochondrion</keyword>
<feature type="domain" description="Ubiquitin-like" evidence="21">
    <location>
        <begin position="4"/>
        <end position="79"/>
    </location>
</feature>
<dbReference type="InterPro" id="IPR000626">
    <property type="entry name" value="Ubiquitin-like_dom"/>
</dbReference>
<evidence type="ECO:0000313" key="24">
    <source>
        <dbReference type="RefSeq" id="XP_022293516.1"/>
    </source>
</evidence>
<dbReference type="PROSITE" id="PS51873">
    <property type="entry name" value="TRIAD"/>
    <property type="match status" value="1"/>
</dbReference>
<dbReference type="PIRSF" id="PIRSF037880">
    <property type="entry name" value="Parkin"/>
    <property type="match status" value="1"/>
</dbReference>
<dbReference type="KEGG" id="cvn:111104077"/>
<dbReference type="GO" id="GO:0005829">
    <property type="term" value="C:cytosol"/>
    <property type="evidence" value="ECO:0007669"/>
    <property type="project" value="UniProtKB-SubCell"/>
</dbReference>
<dbReference type="InterPro" id="IPR041170">
    <property type="entry name" value="Znf-RING_14"/>
</dbReference>
<comment type="subcellular location">
    <subcellularLocation>
        <location evidence="3">Cytoplasm</location>
        <location evidence="3">Cytosol</location>
    </subcellularLocation>
    <subcellularLocation>
        <location evidence="2 19">Mitochondrion</location>
    </subcellularLocation>
</comment>
<dbReference type="EC" id="2.3.2.31" evidence="5 19"/>
<dbReference type="SMART" id="SM00213">
    <property type="entry name" value="UBQ"/>
    <property type="match status" value="1"/>
</dbReference>
<dbReference type="UniPathway" id="UPA00143"/>
<evidence type="ECO:0000256" key="14">
    <source>
        <dbReference type="ARBA" id="ARBA00022843"/>
    </source>
</evidence>
<dbReference type="InterPro" id="IPR047536">
    <property type="entry name" value="Rcat_RBR_parkin"/>
</dbReference>
<evidence type="ECO:0000256" key="12">
    <source>
        <dbReference type="ARBA" id="ARBA00022786"/>
    </source>
</evidence>
<comment type="similarity">
    <text evidence="17 19">Belongs to the RBR family. Parkin subfamily.</text>
</comment>
<keyword evidence="6" id="KW-0963">Cytoplasm</keyword>
<keyword evidence="14 19" id="KW-0832">Ubl conjugation</keyword>
<comment type="pathway">
    <text evidence="4 19">Protein modification; protein ubiquitination.</text>
</comment>
<evidence type="ECO:0000256" key="15">
    <source>
        <dbReference type="ARBA" id="ARBA00023006"/>
    </source>
</evidence>
<dbReference type="InterPro" id="IPR047535">
    <property type="entry name" value="RING-HC_RBR_parkin"/>
</dbReference>
<dbReference type="FunFam" id="1.20.120.1750:FF:000009">
    <property type="entry name" value="E3 ubiquitin-protein ligase parkin"/>
    <property type="match status" value="1"/>
</dbReference>
<evidence type="ECO:0000313" key="23">
    <source>
        <dbReference type="Proteomes" id="UP000694844"/>
    </source>
</evidence>
<evidence type="ECO:0000256" key="16">
    <source>
        <dbReference type="ARBA" id="ARBA00023128"/>
    </source>
</evidence>
<sequence>MATLFVNVKFSSTSSCPLEADPNSSVGELKSLISDKTGVSRSDLQLILAGKVLQDSQTLNDLGVGNHTVLHAFQQRGSPRLEVNAQVGLNQLGASNSATVYPYQFFVYCKKCIKLRPGKLRVVCGRCLQGNIILHQEPSCFEDVLLPGRIQGSCQNCKTHQDSKFYFKCSCDHGDLDELQGQCAVLRHIKPNRRNRECITCTDVQQPVLVFPCAKKHVICIDCFISYCIVQLNERRFIEDPEAGYSLPCPAGCHGSLIKDAHHFCLLGTEQYERYKNFGAEEYLLQSGGLMCPAPRCGAGFLVEDPTLKVVCPTCQYEFCRECRAAYHPGEECSTQHYSDPTIDQERELSQEQALRAQYDLDSMETIEKISKPCPQCKAKTERSGGCMHMTCTVCKTDWCWICEKAWNRDCQGNHWFG</sequence>
<dbReference type="PANTHER" id="PTHR11685">
    <property type="entry name" value="RBR FAMILY RING FINGER AND IBR DOMAIN-CONTAINING"/>
    <property type="match status" value="1"/>
</dbReference>
<comment type="function">
    <text evidence="19">Functions within a multiprotein E3 ubiquitin ligase complex, catalyzing the covalent attachment of ubiquitin moieties onto substrate proteins.</text>
</comment>
<reference evidence="24" key="1">
    <citation type="submission" date="2025-08" db="UniProtKB">
        <authorList>
            <consortium name="RefSeq"/>
        </authorList>
    </citation>
    <scope>IDENTIFICATION</scope>
    <source>
        <tissue evidence="24">Whole sample</tissue>
    </source>
</reference>
<dbReference type="GO" id="GO:0000151">
    <property type="term" value="C:ubiquitin ligase complex"/>
    <property type="evidence" value="ECO:0007669"/>
    <property type="project" value="UniProtKB-UniRule"/>
</dbReference>
<evidence type="ECO:0000256" key="5">
    <source>
        <dbReference type="ARBA" id="ARBA00012251"/>
    </source>
</evidence>
<dbReference type="Gene3D" id="1.20.120.1750">
    <property type="match status" value="1"/>
</dbReference>
<keyword evidence="8" id="KW-0808">Transferase</keyword>
<name>A0A8B8AR29_CRAVI</name>
<dbReference type="InterPro" id="IPR044066">
    <property type="entry name" value="TRIAD_supradom"/>
</dbReference>
<dbReference type="OrthoDB" id="1431934at2759"/>
<dbReference type="InterPro" id="IPR029071">
    <property type="entry name" value="Ubiquitin-like_domsf"/>
</dbReference>
<comment type="subunit">
    <text evidence="19">Forms an E3 ubiquitin ligase complex.</text>
</comment>
<evidence type="ECO:0000256" key="7">
    <source>
        <dbReference type="ARBA" id="ARBA00022553"/>
    </source>
</evidence>
<dbReference type="Gene3D" id="2.20.25.20">
    <property type="match status" value="1"/>
</dbReference>
<keyword evidence="10" id="KW-0677">Repeat</keyword>
<dbReference type="InterPro" id="IPR031127">
    <property type="entry name" value="E3_UB_ligase_RBR"/>
</dbReference>
<dbReference type="CDD" id="cd16627">
    <property type="entry name" value="RING-HC_RBR_parkin"/>
    <property type="match status" value="1"/>
</dbReference>
<dbReference type="Gene3D" id="3.10.20.90">
    <property type="entry name" value="Phosphatidylinositol 3-kinase Catalytic Subunit, Chain A, domain 1"/>
    <property type="match status" value="1"/>
</dbReference>
<dbReference type="PROSITE" id="PS50053">
    <property type="entry name" value="UBIQUITIN_2"/>
    <property type="match status" value="1"/>
</dbReference>
<evidence type="ECO:0000256" key="19">
    <source>
        <dbReference type="PIRNR" id="PIRNR037880"/>
    </source>
</evidence>
<feature type="active site" evidence="20">
    <location>
        <position position="387"/>
    </location>
</feature>
<feature type="domain" description="RING-type" evidence="22">
    <location>
        <begin position="194"/>
        <end position="418"/>
    </location>
</feature>
<dbReference type="InterPro" id="IPR041565">
    <property type="entry name" value="Parkin_Znf-RING"/>
</dbReference>
<evidence type="ECO:0000256" key="3">
    <source>
        <dbReference type="ARBA" id="ARBA00004514"/>
    </source>
</evidence>
<evidence type="ECO:0000256" key="2">
    <source>
        <dbReference type="ARBA" id="ARBA00004173"/>
    </source>
</evidence>
<keyword evidence="15 19" id="KW-0072">Autophagy</keyword>
<dbReference type="GeneID" id="111104077"/>
<gene>
    <name evidence="24" type="primary">LOC111104077</name>
</gene>
<evidence type="ECO:0000256" key="11">
    <source>
        <dbReference type="ARBA" id="ARBA00022771"/>
    </source>
</evidence>
<dbReference type="Pfam" id="PF00240">
    <property type="entry name" value="ubiquitin"/>
    <property type="match status" value="1"/>
</dbReference>
<accession>A0A8B8AR29</accession>
<dbReference type="InterPro" id="IPR003977">
    <property type="entry name" value="Parkin"/>
</dbReference>
<evidence type="ECO:0000256" key="4">
    <source>
        <dbReference type="ARBA" id="ARBA00004906"/>
    </source>
</evidence>
<dbReference type="InterPro" id="IPR002867">
    <property type="entry name" value="IBR_dom"/>
</dbReference>
<evidence type="ECO:0000256" key="6">
    <source>
        <dbReference type="ARBA" id="ARBA00022490"/>
    </source>
</evidence>
<keyword evidence="13 19" id="KW-0862">Zinc</keyword>
<dbReference type="GO" id="GO:0061630">
    <property type="term" value="F:ubiquitin protein ligase activity"/>
    <property type="evidence" value="ECO:0007669"/>
    <property type="project" value="UniProtKB-EC"/>
</dbReference>
<dbReference type="Pfam" id="PF17978">
    <property type="entry name" value="zf-RING_14"/>
    <property type="match status" value="1"/>
</dbReference>
<evidence type="ECO:0000256" key="8">
    <source>
        <dbReference type="ARBA" id="ARBA00022679"/>
    </source>
</evidence>
<dbReference type="AlphaFoldDB" id="A0A8B8AR29"/>
<dbReference type="GO" id="GO:0006914">
    <property type="term" value="P:autophagy"/>
    <property type="evidence" value="ECO:0007669"/>
    <property type="project" value="UniProtKB-UniRule"/>
</dbReference>
<dbReference type="PRINTS" id="PR01475">
    <property type="entry name" value="PARKIN"/>
</dbReference>
<dbReference type="SMART" id="SM00647">
    <property type="entry name" value="IBR"/>
    <property type="match status" value="1"/>
</dbReference>
<keyword evidence="11" id="KW-0863">Zinc-finger</keyword>
<evidence type="ECO:0000256" key="18">
    <source>
        <dbReference type="ARBA" id="ARBA00029536"/>
    </source>
</evidence>